<name>A0A1E5QMB6_9CYAN</name>
<accession>A0A1E5QMB6</accession>
<evidence type="ECO:0008006" key="3">
    <source>
        <dbReference type="Google" id="ProtNLM"/>
    </source>
</evidence>
<proteinExistence type="predicted"/>
<protein>
    <recommendedName>
        <fullName evidence="3">Antibiotic biosynthesis monooxygenase</fullName>
    </recommendedName>
</protein>
<dbReference type="OrthoDB" id="1494254at2"/>
<feature type="transmembrane region" description="Helical" evidence="1">
    <location>
        <begin position="173"/>
        <end position="191"/>
    </location>
</feature>
<reference evidence="2" key="1">
    <citation type="submission" date="2016-09" db="EMBL/GenBank/DDBJ databases">
        <title>Draft genome of thermotolerant cyanobacterium Desertifilum sp. strain IPPAS B-1220.</title>
        <authorList>
            <person name="Sinetova M.A."/>
            <person name="Bolakhan K."/>
            <person name="Zayadan B.K."/>
            <person name="Mironov K.S."/>
            <person name="Ustinova V."/>
            <person name="Kupriyanova E.V."/>
            <person name="Sidorov R.A."/>
            <person name="Skrypnik A.N."/>
            <person name="Gogoleva N.E."/>
            <person name="Gogolev Y.V."/>
            <person name="Los D.A."/>
        </authorList>
    </citation>
    <scope>NUCLEOTIDE SEQUENCE [LARGE SCALE GENOMIC DNA]</scope>
    <source>
        <strain evidence="2">IPPAS B-1220</strain>
    </source>
</reference>
<evidence type="ECO:0000256" key="1">
    <source>
        <dbReference type="SAM" id="Phobius"/>
    </source>
</evidence>
<dbReference type="EMBL" id="MJGC01000045">
    <property type="protein sequence ID" value="OEJ75751.1"/>
    <property type="molecule type" value="Genomic_DNA"/>
</dbReference>
<dbReference type="InterPro" id="IPR038762">
    <property type="entry name" value="ABM_predict"/>
</dbReference>
<evidence type="ECO:0000313" key="2">
    <source>
        <dbReference type="EMBL" id="OEJ75751.1"/>
    </source>
</evidence>
<keyword evidence="1" id="KW-0472">Membrane</keyword>
<comment type="caution">
    <text evidence="2">The sequence shown here is derived from an EMBL/GenBank/DDBJ whole genome shotgun (WGS) entry which is preliminary data.</text>
</comment>
<feature type="transmembrane region" description="Helical" evidence="1">
    <location>
        <begin position="130"/>
        <end position="153"/>
    </location>
</feature>
<gene>
    <name evidence="2" type="ORF">BH720_07895</name>
</gene>
<keyword evidence="1" id="KW-1133">Transmembrane helix</keyword>
<organism evidence="2">
    <name type="scientific">Desertifilum tharense IPPAS B-1220</name>
    <dbReference type="NCBI Taxonomy" id="1781255"/>
    <lineage>
        <taxon>Bacteria</taxon>
        <taxon>Bacillati</taxon>
        <taxon>Cyanobacteriota</taxon>
        <taxon>Cyanophyceae</taxon>
        <taxon>Desertifilales</taxon>
        <taxon>Desertifilaceae</taxon>
        <taxon>Desertifilum</taxon>
    </lineage>
</organism>
<dbReference type="PANTHER" id="PTHR40057:SF1">
    <property type="entry name" value="SLR1162 PROTEIN"/>
    <property type="match status" value="1"/>
</dbReference>
<dbReference type="PANTHER" id="PTHR40057">
    <property type="entry name" value="SLR1162 PROTEIN"/>
    <property type="match status" value="1"/>
</dbReference>
<dbReference type="STRING" id="1781255.BH720_07895"/>
<dbReference type="Gene3D" id="3.30.70.100">
    <property type="match status" value="1"/>
</dbReference>
<keyword evidence="1" id="KW-0812">Transmembrane</keyword>
<dbReference type="InterPro" id="IPR011008">
    <property type="entry name" value="Dimeric_a/b-barrel"/>
</dbReference>
<sequence>MPIYPDDRIFYSSVAIEYIVPQGQGLAFRLWHSRLVRHAKQYKGYFRTDLCPPVRCKNGVVKWCAMMHFDNPEHLNHWLESPERKELLKSSEKVLQAYRFKSFTTGLEGWFSHELGAEQAGLGPPAWKQVLSVVLGLYPVLMIQAAIFTALGIMQSWPPAASMAVNNLITSSILTWAVMPLIARGLGFWLRPAYRRASVKVDLVGAGLVLLALGGMVVLFDRLPWT</sequence>
<feature type="transmembrane region" description="Helical" evidence="1">
    <location>
        <begin position="203"/>
        <end position="220"/>
    </location>
</feature>
<dbReference type="SUPFAM" id="SSF54909">
    <property type="entry name" value="Dimeric alpha+beta barrel"/>
    <property type="match status" value="1"/>
</dbReference>
<dbReference type="AlphaFoldDB" id="A0A1E5QMB6"/>